<feature type="compositionally biased region" description="Polar residues" evidence="1">
    <location>
        <begin position="60"/>
        <end position="75"/>
    </location>
</feature>
<name>A0A5B7FC80_PORTR</name>
<gene>
    <name evidence="2" type="ORF">E2C01_036805</name>
</gene>
<accession>A0A5B7FC80</accession>
<proteinExistence type="predicted"/>
<sequence>MTVMSSLGMRRLLYSCSGDTGTAPRGPHTRKEDGAKTLLPTVREEQREAFQSALSFSTRHGQCSAPSLTSPQSVVITRASR</sequence>
<dbReference type="EMBL" id="VSRR010005711">
    <property type="protein sequence ID" value="MPC43167.1"/>
    <property type="molecule type" value="Genomic_DNA"/>
</dbReference>
<reference evidence="2 3" key="1">
    <citation type="submission" date="2019-05" db="EMBL/GenBank/DDBJ databases">
        <title>Another draft genome of Portunus trituberculatus and its Hox gene families provides insights of decapod evolution.</title>
        <authorList>
            <person name="Jeong J.-H."/>
            <person name="Song I."/>
            <person name="Kim S."/>
            <person name="Choi T."/>
            <person name="Kim D."/>
            <person name="Ryu S."/>
            <person name="Kim W."/>
        </authorList>
    </citation>
    <scope>NUCLEOTIDE SEQUENCE [LARGE SCALE GENOMIC DNA]</scope>
    <source>
        <tissue evidence="2">Muscle</tissue>
    </source>
</reference>
<evidence type="ECO:0000313" key="3">
    <source>
        <dbReference type="Proteomes" id="UP000324222"/>
    </source>
</evidence>
<protein>
    <submittedName>
        <fullName evidence="2">Uncharacterized protein</fullName>
    </submittedName>
</protein>
<evidence type="ECO:0000256" key="1">
    <source>
        <dbReference type="SAM" id="MobiDB-lite"/>
    </source>
</evidence>
<dbReference type="Proteomes" id="UP000324222">
    <property type="component" value="Unassembled WGS sequence"/>
</dbReference>
<organism evidence="2 3">
    <name type="scientific">Portunus trituberculatus</name>
    <name type="common">Swimming crab</name>
    <name type="synonym">Neptunus trituberculatus</name>
    <dbReference type="NCBI Taxonomy" id="210409"/>
    <lineage>
        <taxon>Eukaryota</taxon>
        <taxon>Metazoa</taxon>
        <taxon>Ecdysozoa</taxon>
        <taxon>Arthropoda</taxon>
        <taxon>Crustacea</taxon>
        <taxon>Multicrustacea</taxon>
        <taxon>Malacostraca</taxon>
        <taxon>Eumalacostraca</taxon>
        <taxon>Eucarida</taxon>
        <taxon>Decapoda</taxon>
        <taxon>Pleocyemata</taxon>
        <taxon>Brachyura</taxon>
        <taxon>Eubrachyura</taxon>
        <taxon>Portunoidea</taxon>
        <taxon>Portunidae</taxon>
        <taxon>Portuninae</taxon>
        <taxon>Portunus</taxon>
    </lineage>
</organism>
<feature type="region of interest" description="Disordered" evidence="1">
    <location>
        <begin position="60"/>
        <end position="81"/>
    </location>
</feature>
<dbReference type="AlphaFoldDB" id="A0A5B7FC80"/>
<keyword evidence="3" id="KW-1185">Reference proteome</keyword>
<evidence type="ECO:0000313" key="2">
    <source>
        <dbReference type="EMBL" id="MPC43167.1"/>
    </source>
</evidence>
<comment type="caution">
    <text evidence="2">The sequence shown here is derived from an EMBL/GenBank/DDBJ whole genome shotgun (WGS) entry which is preliminary data.</text>
</comment>